<feature type="transmembrane region" description="Helical" evidence="13">
    <location>
        <begin position="169"/>
        <end position="193"/>
    </location>
</feature>
<evidence type="ECO:0000256" key="13">
    <source>
        <dbReference type="SAM" id="Phobius"/>
    </source>
</evidence>
<keyword evidence="6 13" id="KW-0812">Transmembrane</keyword>
<dbReference type="RefSeq" id="WP_121902559.1">
    <property type="nucleotide sequence ID" value="NZ_REFW01000005.1"/>
</dbReference>
<keyword evidence="17" id="KW-1185">Reference proteome</keyword>
<sequence>MITARPLSRSLKQISFGLAALIIVIAAVSLTAIFLQRKELDQFRQEVGRSVDAVSSLSLKLADAQNALMLAASTYDPWLPRIADDAMARVRESIPDLELVAEVTGSSVATTDAAQRLTAWLVASDNVLRADMTARNVASIEYPLAREALIEVTKELEDTRTERRMEHDAIILGGAVAIGAATLAALLLVALMARHYVRRLTRPLTQLRKMVDARVAGDLAIRARTDQGFSEAVRLAVAINELSDFNNGLRATHEATIHSHLLAERVAAHLAVTGSTDGWGRALEALAEGLHLNAVAVLPEGDPSHSALHITPGDQSWLPDPLPIPADAGHAQDSPVAAVALDLGGQPMGTLLVYREGGRWSDSDAEALELSSHHLAASLALESVMEAARALDEDKTRFLATTSHELRTPLTAVVAWLSLLQEGDLGELSADQHHAMGVVERNIARLRDLIEDLLTVNQLDSGQARAVRTHMDMAALACRVVESLTPMADTAGVQLRCQATPCDNNLTVQGDPGQIERAITNITQNALKFTGRDGRVDLNIRCVDGDVTLTCTDTGIGIPADDLPHVLERFRRAGNAHGLPGTGLGLSIVDSIMEAHGGTFLLDSTQGVGTTVVLTLPTQLREPSLVRQ</sequence>
<dbReference type="SMART" id="SM00388">
    <property type="entry name" value="HisKA"/>
    <property type="match status" value="1"/>
</dbReference>
<dbReference type="Pfam" id="PF00512">
    <property type="entry name" value="HisKA"/>
    <property type="match status" value="1"/>
</dbReference>
<feature type="domain" description="HAMP" evidence="15">
    <location>
        <begin position="198"/>
        <end position="251"/>
    </location>
</feature>
<dbReference type="InterPro" id="IPR005467">
    <property type="entry name" value="His_kinase_dom"/>
</dbReference>
<dbReference type="SUPFAM" id="SSF47384">
    <property type="entry name" value="Homodimeric domain of signal transducing histidine kinase"/>
    <property type="match status" value="1"/>
</dbReference>
<evidence type="ECO:0000256" key="5">
    <source>
        <dbReference type="ARBA" id="ARBA00022679"/>
    </source>
</evidence>
<dbReference type="Gene3D" id="1.10.287.130">
    <property type="match status" value="1"/>
</dbReference>
<dbReference type="PANTHER" id="PTHR42878">
    <property type="entry name" value="TWO-COMPONENT HISTIDINE KINASE"/>
    <property type="match status" value="1"/>
</dbReference>
<dbReference type="AlphaFoldDB" id="A0A3M0FYJ0"/>
<keyword evidence="10 13" id="KW-1133">Transmembrane helix</keyword>
<dbReference type="CDD" id="cd00075">
    <property type="entry name" value="HATPase"/>
    <property type="match status" value="1"/>
</dbReference>
<keyword evidence="7" id="KW-0547">Nucleotide-binding</keyword>
<evidence type="ECO:0000259" key="14">
    <source>
        <dbReference type="PROSITE" id="PS50109"/>
    </source>
</evidence>
<reference evidence="16 17" key="1">
    <citation type="submission" date="2018-10" db="EMBL/GenBank/DDBJ databases">
        <title>Tessaracoccus antarcticuss sp. nov., isolated from sediment.</title>
        <authorList>
            <person name="Zhou L.Y."/>
            <person name="Du Z.J."/>
        </authorList>
    </citation>
    <scope>NUCLEOTIDE SEQUENCE [LARGE SCALE GENOMIC DNA]</scope>
    <source>
        <strain evidence="16 17">JDX10</strain>
    </source>
</reference>
<dbReference type="Proteomes" id="UP000275256">
    <property type="component" value="Unassembled WGS sequence"/>
</dbReference>
<evidence type="ECO:0000256" key="4">
    <source>
        <dbReference type="ARBA" id="ARBA00022553"/>
    </source>
</evidence>
<dbReference type="GO" id="GO:0005886">
    <property type="term" value="C:plasma membrane"/>
    <property type="evidence" value="ECO:0007669"/>
    <property type="project" value="UniProtKB-SubCell"/>
</dbReference>
<evidence type="ECO:0000256" key="8">
    <source>
        <dbReference type="ARBA" id="ARBA00022777"/>
    </source>
</evidence>
<dbReference type="GO" id="GO:0007234">
    <property type="term" value="P:osmosensory signaling via phosphorelay pathway"/>
    <property type="evidence" value="ECO:0007669"/>
    <property type="project" value="TreeGrafter"/>
</dbReference>
<keyword evidence="4" id="KW-0597">Phosphoprotein</keyword>
<dbReference type="GO" id="GO:0000155">
    <property type="term" value="F:phosphorelay sensor kinase activity"/>
    <property type="evidence" value="ECO:0007669"/>
    <property type="project" value="InterPro"/>
</dbReference>
<evidence type="ECO:0000313" key="17">
    <source>
        <dbReference type="Proteomes" id="UP000275256"/>
    </source>
</evidence>
<proteinExistence type="predicted"/>
<evidence type="ECO:0000256" key="3">
    <source>
        <dbReference type="ARBA" id="ARBA00012438"/>
    </source>
</evidence>
<accession>A0A3M0FYJ0</accession>
<evidence type="ECO:0000259" key="15">
    <source>
        <dbReference type="PROSITE" id="PS50885"/>
    </source>
</evidence>
<name>A0A3M0FYJ0_9ACTN</name>
<feature type="transmembrane region" description="Helical" evidence="13">
    <location>
        <begin position="14"/>
        <end position="35"/>
    </location>
</feature>
<keyword evidence="9" id="KW-0067">ATP-binding</keyword>
<keyword evidence="13" id="KW-0472">Membrane</keyword>
<evidence type="ECO:0000313" key="16">
    <source>
        <dbReference type="EMBL" id="RMB57781.1"/>
    </source>
</evidence>
<comment type="caution">
    <text evidence="16">The sequence shown here is derived from an EMBL/GenBank/DDBJ whole genome shotgun (WGS) entry which is preliminary data.</text>
</comment>
<dbReference type="EC" id="2.7.13.3" evidence="3"/>
<dbReference type="GO" id="GO:0000156">
    <property type="term" value="F:phosphorelay response regulator activity"/>
    <property type="evidence" value="ECO:0007669"/>
    <property type="project" value="TreeGrafter"/>
</dbReference>
<evidence type="ECO:0000256" key="6">
    <source>
        <dbReference type="ARBA" id="ARBA00022692"/>
    </source>
</evidence>
<dbReference type="GO" id="GO:0030295">
    <property type="term" value="F:protein kinase activator activity"/>
    <property type="evidence" value="ECO:0007669"/>
    <property type="project" value="TreeGrafter"/>
</dbReference>
<dbReference type="Gene3D" id="3.30.565.10">
    <property type="entry name" value="Histidine kinase-like ATPase, C-terminal domain"/>
    <property type="match status" value="1"/>
</dbReference>
<dbReference type="EMBL" id="REFW01000005">
    <property type="protein sequence ID" value="RMB57781.1"/>
    <property type="molecule type" value="Genomic_DNA"/>
</dbReference>
<keyword evidence="8 16" id="KW-0418">Kinase</keyword>
<dbReference type="InterPro" id="IPR003660">
    <property type="entry name" value="HAMP_dom"/>
</dbReference>
<protein>
    <recommendedName>
        <fullName evidence="12">Sensor-like histidine kinase SenX3</fullName>
        <ecNumber evidence="3">2.7.13.3</ecNumber>
    </recommendedName>
</protein>
<comment type="catalytic activity">
    <reaction evidence="1">
        <text>ATP + protein L-histidine = ADP + protein N-phospho-L-histidine.</text>
        <dbReference type="EC" id="2.7.13.3"/>
    </reaction>
</comment>
<evidence type="ECO:0000256" key="7">
    <source>
        <dbReference type="ARBA" id="ARBA00022741"/>
    </source>
</evidence>
<dbReference type="InterPro" id="IPR050351">
    <property type="entry name" value="BphY/WalK/GraS-like"/>
</dbReference>
<dbReference type="PROSITE" id="PS50109">
    <property type="entry name" value="HIS_KIN"/>
    <property type="match status" value="1"/>
</dbReference>
<keyword evidence="11" id="KW-0902">Two-component regulatory system</keyword>
<dbReference type="InterPro" id="IPR036097">
    <property type="entry name" value="HisK_dim/P_sf"/>
</dbReference>
<feature type="domain" description="Histidine kinase" evidence="14">
    <location>
        <begin position="401"/>
        <end position="620"/>
    </location>
</feature>
<dbReference type="PROSITE" id="PS50885">
    <property type="entry name" value="HAMP"/>
    <property type="match status" value="1"/>
</dbReference>
<dbReference type="CDD" id="cd00082">
    <property type="entry name" value="HisKA"/>
    <property type="match status" value="1"/>
</dbReference>
<evidence type="ECO:0000256" key="2">
    <source>
        <dbReference type="ARBA" id="ARBA00004236"/>
    </source>
</evidence>
<dbReference type="SMART" id="SM00387">
    <property type="entry name" value="HATPase_c"/>
    <property type="match status" value="1"/>
</dbReference>
<evidence type="ECO:0000256" key="1">
    <source>
        <dbReference type="ARBA" id="ARBA00000085"/>
    </source>
</evidence>
<dbReference type="InterPro" id="IPR036890">
    <property type="entry name" value="HATPase_C_sf"/>
</dbReference>
<dbReference type="Pfam" id="PF02518">
    <property type="entry name" value="HATPase_c"/>
    <property type="match status" value="1"/>
</dbReference>
<organism evidence="16 17">
    <name type="scientific">Tessaracoccus antarcticus</name>
    <dbReference type="NCBI Taxonomy" id="2479848"/>
    <lineage>
        <taxon>Bacteria</taxon>
        <taxon>Bacillati</taxon>
        <taxon>Actinomycetota</taxon>
        <taxon>Actinomycetes</taxon>
        <taxon>Propionibacteriales</taxon>
        <taxon>Propionibacteriaceae</taxon>
        <taxon>Tessaracoccus</taxon>
    </lineage>
</organism>
<evidence type="ECO:0000256" key="11">
    <source>
        <dbReference type="ARBA" id="ARBA00023012"/>
    </source>
</evidence>
<dbReference type="PRINTS" id="PR00344">
    <property type="entry name" value="BCTRLSENSOR"/>
</dbReference>
<keyword evidence="5" id="KW-0808">Transferase</keyword>
<dbReference type="InterPro" id="IPR003594">
    <property type="entry name" value="HATPase_dom"/>
</dbReference>
<evidence type="ECO:0000256" key="10">
    <source>
        <dbReference type="ARBA" id="ARBA00022989"/>
    </source>
</evidence>
<comment type="subcellular location">
    <subcellularLocation>
        <location evidence="2">Cell membrane</location>
    </subcellularLocation>
</comment>
<gene>
    <name evidence="16" type="ORF">EAX62_15065</name>
</gene>
<dbReference type="SUPFAM" id="SSF55874">
    <property type="entry name" value="ATPase domain of HSP90 chaperone/DNA topoisomerase II/histidine kinase"/>
    <property type="match status" value="1"/>
</dbReference>
<evidence type="ECO:0000256" key="12">
    <source>
        <dbReference type="ARBA" id="ARBA00039401"/>
    </source>
</evidence>
<dbReference type="InterPro" id="IPR003661">
    <property type="entry name" value="HisK_dim/P_dom"/>
</dbReference>
<evidence type="ECO:0000256" key="9">
    <source>
        <dbReference type="ARBA" id="ARBA00022840"/>
    </source>
</evidence>
<dbReference type="InterPro" id="IPR004358">
    <property type="entry name" value="Sig_transdc_His_kin-like_C"/>
</dbReference>
<dbReference type="PANTHER" id="PTHR42878:SF7">
    <property type="entry name" value="SENSOR HISTIDINE KINASE GLRK"/>
    <property type="match status" value="1"/>
</dbReference>
<dbReference type="OrthoDB" id="9757990at2"/>
<dbReference type="GO" id="GO:0005524">
    <property type="term" value="F:ATP binding"/>
    <property type="evidence" value="ECO:0007669"/>
    <property type="project" value="UniProtKB-KW"/>
</dbReference>